<dbReference type="Pfam" id="PF01565">
    <property type="entry name" value="FAD_binding_4"/>
    <property type="match status" value="1"/>
</dbReference>
<dbReference type="InterPro" id="IPR016167">
    <property type="entry name" value="FAD-bd_PCMH_sub1"/>
</dbReference>
<protein>
    <submittedName>
        <fullName evidence="3">FAD binding domain protein</fullName>
    </submittedName>
</protein>
<dbReference type="InterPro" id="IPR036318">
    <property type="entry name" value="FAD-bd_PCMH-like_sf"/>
</dbReference>
<dbReference type="GO" id="GO:0071949">
    <property type="term" value="F:FAD binding"/>
    <property type="evidence" value="ECO:0007669"/>
    <property type="project" value="InterPro"/>
</dbReference>
<dbReference type="GO" id="GO:0004458">
    <property type="term" value="F:D-lactate dehydrogenase (cytochrome) activity"/>
    <property type="evidence" value="ECO:0007669"/>
    <property type="project" value="TreeGrafter"/>
</dbReference>
<name>A0A445MTZ5_9BACT</name>
<dbReference type="EMBL" id="OJIN01000066">
    <property type="protein sequence ID" value="SPD72882.1"/>
    <property type="molecule type" value="Genomic_DNA"/>
</dbReference>
<dbReference type="AlphaFoldDB" id="A0A445MTZ5"/>
<organism evidence="3">
    <name type="scientific">uncultured Desulfobacterium sp</name>
    <dbReference type="NCBI Taxonomy" id="201089"/>
    <lineage>
        <taxon>Bacteria</taxon>
        <taxon>Pseudomonadati</taxon>
        <taxon>Thermodesulfobacteriota</taxon>
        <taxon>Desulfobacteria</taxon>
        <taxon>Desulfobacterales</taxon>
        <taxon>Desulfobacteriaceae</taxon>
        <taxon>Desulfobacterium</taxon>
        <taxon>environmental samples</taxon>
    </lineage>
</organism>
<keyword evidence="1" id="KW-0285">Flavoprotein</keyword>
<accession>A0A445MTZ5</accession>
<proteinExistence type="predicted"/>
<dbReference type="InterPro" id="IPR006094">
    <property type="entry name" value="Oxid_FAD_bind_N"/>
</dbReference>
<gene>
    <name evidence="3" type="ORF">PITCH_A1580037</name>
</gene>
<dbReference type="Gene3D" id="3.30.43.10">
    <property type="entry name" value="Uridine Diphospho-n-acetylenolpyruvylglucosamine Reductase, domain 2"/>
    <property type="match status" value="1"/>
</dbReference>
<dbReference type="InterPro" id="IPR016169">
    <property type="entry name" value="FAD-bd_PCMH_sub2"/>
</dbReference>
<reference evidence="3" key="1">
    <citation type="submission" date="2018-01" db="EMBL/GenBank/DDBJ databases">
        <authorList>
            <person name="Regsiter A."/>
            <person name="William W."/>
        </authorList>
    </citation>
    <scope>NUCLEOTIDE SEQUENCE</scope>
    <source>
        <strain evidence="3">TRIP AH-1</strain>
    </source>
</reference>
<evidence type="ECO:0000313" key="3">
    <source>
        <dbReference type="EMBL" id="SPD72882.1"/>
    </source>
</evidence>
<dbReference type="Gene3D" id="3.30.465.10">
    <property type="match status" value="1"/>
</dbReference>
<evidence type="ECO:0000259" key="2">
    <source>
        <dbReference type="PROSITE" id="PS51387"/>
    </source>
</evidence>
<keyword evidence="1" id="KW-0274">FAD</keyword>
<dbReference type="GO" id="GO:0008720">
    <property type="term" value="F:D-lactate dehydrogenase (NAD+) activity"/>
    <property type="evidence" value="ECO:0007669"/>
    <property type="project" value="TreeGrafter"/>
</dbReference>
<dbReference type="PROSITE" id="PS51387">
    <property type="entry name" value="FAD_PCMH"/>
    <property type="match status" value="1"/>
</dbReference>
<dbReference type="InterPro" id="IPR016166">
    <property type="entry name" value="FAD-bd_PCMH"/>
</dbReference>
<feature type="domain" description="FAD-binding PCMH-type" evidence="2">
    <location>
        <begin position="46"/>
        <end position="234"/>
    </location>
</feature>
<dbReference type="SUPFAM" id="SSF56176">
    <property type="entry name" value="FAD-binding/transporter-associated domain-like"/>
    <property type="match status" value="1"/>
</dbReference>
<sequence length="542" mass="60782">MTIPQAAYKVLEAIVGPDYISQDPIDCEAHTPGPNGFETDLGVATILKSPGCVIFPSTTEEVQKIVKTCNRYKVPFIPISTQWWSGRGAAKVEDALMIDLKRMDQCDIDDKHMFAVVGSGLIYSQLQEEAMKRGLYTTIPGGGSQVGVVANHILYGSSPLNYRTCIANRRILGVEWVLPDGEILRLGSCALDKDDYLWGEGIGPDLRGMIRGFSPGWMGSMGIVTKMSVKLVPFQPDKPMPVGISPDTAVELPLKRINWYNFILPSKDALVKAMYEIANAEIGAGLTKVPLFWRAIAKANNKEEFWELWDQESEETVAAMNVLRVLLIGFTSEKQLEYEERVLQDIIVKDLGGKQTRTKPTDESWVKNADSASMWMMCGGYTSLEFDFEAISHAVAKGVDCSKLKKGYTPPLMKAYGDQGWFQVGDYGHLALFEFLTYQDPDDEQKHKVDEWSVALSKMNIENRYYTAQLASHKPLFLTGPAYGPDYHKWMIRFKEEFDPDALSNPPGPADTDLFIQEAEWMQKVKDWPAPKIEANKNPKFE</sequence>
<dbReference type="PANTHER" id="PTHR11748">
    <property type="entry name" value="D-LACTATE DEHYDROGENASE"/>
    <property type="match status" value="1"/>
</dbReference>
<dbReference type="PANTHER" id="PTHR11748:SF114">
    <property type="entry name" value="ARYL-ALCOHOL OXIDASE VANILLYL-ALCOHOL OXIDASE (AFU_ORTHOLOGUE AFUA_3G09500)-RELATED"/>
    <property type="match status" value="1"/>
</dbReference>
<dbReference type="GO" id="GO:1903457">
    <property type="term" value="P:lactate catabolic process"/>
    <property type="evidence" value="ECO:0007669"/>
    <property type="project" value="TreeGrafter"/>
</dbReference>
<evidence type="ECO:0000256" key="1">
    <source>
        <dbReference type="ARBA" id="ARBA00022827"/>
    </source>
</evidence>